<evidence type="ECO:0008006" key="4">
    <source>
        <dbReference type="Google" id="ProtNLM"/>
    </source>
</evidence>
<feature type="compositionally biased region" description="Low complexity" evidence="1">
    <location>
        <begin position="60"/>
        <end position="80"/>
    </location>
</feature>
<dbReference type="Proteomes" id="UP001153069">
    <property type="component" value="Unassembled WGS sequence"/>
</dbReference>
<reference evidence="2" key="1">
    <citation type="submission" date="2020-06" db="EMBL/GenBank/DDBJ databases">
        <authorList>
            <consortium name="Plant Systems Biology data submission"/>
        </authorList>
    </citation>
    <scope>NUCLEOTIDE SEQUENCE</scope>
    <source>
        <strain evidence="2">D6</strain>
    </source>
</reference>
<keyword evidence="3" id="KW-1185">Reference proteome</keyword>
<evidence type="ECO:0000313" key="2">
    <source>
        <dbReference type="EMBL" id="CAB9531462.1"/>
    </source>
</evidence>
<evidence type="ECO:0000313" key="3">
    <source>
        <dbReference type="Proteomes" id="UP001153069"/>
    </source>
</evidence>
<evidence type="ECO:0000256" key="1">
    <source>
        <dbReference type="SAM" id="MobiDB-lite"/>
    </source>
</evidence>
<dbReference type="OrthoDB" id="5952652at2759"/>
<sequence length="473" mass="52860">MKVFLYGVLAVNLLAVTFVLLELGDRLPIVKALISNKKETTEKVSAPVAPVAPAIENVTVSPANTTAPPTASPTTKPEPSIRVENMPASASLPNIALTVRLNTDFLDITRGVLLKSFSVFWPKKTAWPQSSLAMVWDEELPQDKQNSLEFPQYTHVFEKLPPDGTLCSAMRSEGYARQQWSNFIQDTLFKEEDAPEFLGFLDADSFFAAAVHPSELFDYDEKNQRWRPRVIGYNSCCVVWGAETTKLALQGGETVGMFMVVIGFPIIVKTKHLAYVRDVVAKNLVGETGYDAFNKAFNKICNTKGGYSQFDIIMNVLWNSPYRDEYSWTLRDQKTSQHPAFKETLSSNPEVLAKDDFNAAVPKLGVMKHGHDPAIKAKKGTPEFNKIIGRKIRSAMCLYADACLHDPDNYCTSRRAEEAKATALFTDWIDATEIPAQHFQKSTELHKKRIMDNAFAWPWLEPSCGKADSTTMT</sequence>
<proteinExistence type="predicted"/>
<protein>
    <recommendedName>
        <fullName evidence="4">Nucleotide-diphospho-sugar transferase domain-containing protein</fullName>
    </recommendedName>
</protein>
<organism evidence="2 3">
    <name type="scientific">Seminavis robusta</name>
    <dbReference type="NCBI Taxonomy" id="568900"/>
    <lineage>
        <taxon>Eukaryota</taxon>
        <taxon>Sar</taxon>
        <taxon>Stramenopiles</taxon>
        <taxon>Ochrophyta</taxon>
        <taxon>Bacillariophyta</taxon>
        <taxon>Bacillariophyceae</taxon>
        <taxon>Bacillariophycidae</taxon>
        <taxon>Naviculales</taxon>
        <taxon>Naviculaceae</taxon>
        <taxon>Seminavis</taxon>
    </lineage>
</organism>
<comment type="caution">
    <text evidence="2">The sequence shown here is derived from an EMBL/GenBank/DDBJ whole genome shotgun (WGS) entry which is preliminary data.</text>
</comment>
<name>A0A9N8HZG5_9STRA</name>
<dbReference type="AlphaFoldDB" id="A0A9N8HZG5"/>
<feature type="region of interest" description="Disordered" evidence="1">
    <location>
        <begin position="60"/>
        <end position="81"/>
    </location>
</feature>
<gene>
    <name evidence="2" type="ORF">SEMRO_3568_G349240.1</name>
</gene>
<accession>A0A9N8HZG5</accession>
<dbReference type="EMBL" id="CAICTM010003566">
    <property type="protein sequence ID" value="CAB9531462.1"/>
    <property type="molecule type" value="Genomic_DNA"/>
</dbReference>